<reference evidence="2 3" key="1">
    <citation type="submission" date="2021-05" db="EMBL/GenBank/DDBJ databases">
        <title>Mycobacterium acidophilum sp. nov., an extremely acid-tolerant member of the genus Mycobacterium.</title>
        <authorList>
            <person name="Xia J."/>
        </authorList>
    </citation>
    <scope>NUCLEOTIDE SEQUENCE [LARGE SCALE GENOMIC DNA]</scope>
    <source>
        <strain evidence="2 3">M1</strain>
    </source>
</reference>
<dbReference type="EMBL" id="JAHCLR010000151">
    <property type="protein sequence ID" value="MBS9536305.1"/>
    <property type="molecule type" value="Genomic_DNA"/>
</dbReference>
<gene>
    <name evidence="2" type="ORF">KIH27_22275</name>
</gene>
<proteinExistence type="predicted"/>
<feature type="compositionally biased region" description="Gly residues" evidence="1">
    <location>
        <begin position="82"/>
        <end position="130"/>
    </location>
</feature>
<dbReference type="InterPro" id="IPR048996">
    <property type="entry name" value="PGRS_rpt"/>
</dbReference>
<evidence type="ECO:0000256" key="1">
    <source>
        <dbReference type="SAM" id="MobiDB-lite"/>
    </source>
</evidence>
<feature type="non-terminal residue" evidence="2">
    <location>
        <position position="130"/>
    </location>
</feature>
<name>A0ABS5RPT7_9MYCO</name>
<dbReference type="Proteomes" id="UP001519535">
    <property type="component" value="Unassembled WGS sequence"/>
</dbReference>
<keyword evidence="3" id="KW-1185">Reference proteome</keyword>
<dbReference type="RefSeq" id="WP_372451458.1">
    <property type="nucleotide sequence ID" value="NZ_JAHCLR010000151.1"/>
</dbReference>
<feature type="compositionally biased region" description="Gly residues" evidence="1">
    <location>
        <begin position="61"/>
        <end position="74"/>
    </location>
</feature>
<organism evidence="2 3">
    <name type="scientific">Mycolicibacter acidiphilus</name>
    <dbReference type="NCBI Taxonomy" id="2835306"/>
    <lineage>
        <taxon>Bacteria</taxon>
        <taxon>Bacillati</taxon>
        <taxon>Actinomycetota</taxon>
        <taxon>Actinomycetes</taxon>
        <taxon>Mycobacteriales</taxon>
        <taxon>Mycobacteriaceae</taxon>
        <taxon>Mycolicibacter</taxon>
    </lineage>
</organism>
<dbReference type="Pfam" id="PF21526">
    <property type="entry name" value="PGRS"/>
    <property type="match status" value="1"/>
</dbReference>
<sequence>ADSFQTDFWLPFHGMLQDWIASPLGIQVDTAINDMLKPFTPDNFCGLICNGVAGTEGDPNGGDGGWWFGDGGAGWTSDEVGVAGGAGGNAGGWGNGGDGGAGGLGGDGGNGGIGGEWWGNGGDGGAGGTG</sequence>
<accession>A0ABS5RPT7</accession>
<feature type="non-terminal residue" evidence="2">
    <location>
        <position position="1"/>
    </location>
</feature>
<evidence type="ECO:0000313" key="2">
    <source>
        <dbReference type="EMBL" id="MBS9536305.1"/>
    </source>
</evidence>
<comment type="caution">
    <text evidence="2">The sequence shown here is derived from an EMBL/GenBank/DDBJ whole genome shotgun (WGS) entry which is preliminary data.</text>
</comment>
<protein>
    <submittedName>
        <fullName evidence="2">Endoglycoceramidase</fullName>
    </submittedName>
</protein>
<evidence type="ECO:0000313" key="3">
    <source>
        <dbReference type="Proteomes" id="UP001519535"/>
    </source>
</evidence>
<feature type="region of interest" description="Disordered" evidence="1">
    <location>
        <begin position="61"/>
        <end position="130"/>
    </location>
</feature>